<name>A0ABW7FLB9_9BURK</name>
<accession>A0ABW7FLB9</accession>
<keyword evidence="3" id="KW-1185">Reference proteome</keyword>
<keyword evidence="1" id="KW-0472">Membrane</keyword>
<evidence type="ECO:0008006" key="4">
    <source>
        <dbReference type="Google" id="ProtNLM"/>
    </source>
</evidence>
<feature type="transmembrane region" description="Helical" evidence="1">
    <location>
        <begin position="132"/>
        <end position="152"/>
    </location>
</feature>
<dbReference type="EMBL" id="JBIGHW010000008">
    <property type="protein sequence ID" value="MFG6442126.1"/>
    <property type="molecule type" value="Genomic_DNA"/>
</dbReference>
<reference evidence="2 3" key="1">
    <citation type="submission" date="2024-08" db="EMBL/GenBank/DDBJ databases">
        <authorList>
            <person name="Lu H."/>
        </authorList>
    </citation>
    <scope>NUCLEOTIDE SEQUENCE [LARGE SCALE GENOMIC DNA]</scope>
    <source>
        <strain evidence="2 3">LKC17W</strain>
    </source>
</reference>
<dbReference type="Proteomes" id="UP001606301">
    <property type="component" value="Unassembled WGS sequence"/>
</dbReference>
<organism evidence="2 3">
    <name type="scientific">Pelomonas margarita</name>
    <dbReference type="NCBI Taxonomy" id="3299031"/>
    <lineage>
        <taxon>Bacteria</taxon>
        <taxon>Pseudomonadati</taxon>
        <taxon>Pseudomonadota</taxon>
        <taxon>Betaproteobacteria</taxon>
        <taxon>Burkholderiales</taxon>
        <taxon>Sphaerotilaceae</taxon>
        <taxon>Roseateles</taxon>
    </lineage>
</organism>
<protein>
    <recommendedName>
        <fullName evidence="4">MFS transporter</fullName>
    </recommendedName>
</protein>
<comment type="caution">
    <text evidence="2">The sequence shown here is derived from an EMBL/GenBank/DDBJ whole genome shotgun (WGS) entry which is preliminary data.</text>
</comment>
<feature type="transmembrane region" description="Helical" evidence="1">
    <location>
        <begin position="64"/>
        <end position="84"/>
    </location>
</feature>
<dbReference type="RefSeq" id="WP_394399048.1">
    <property type="nucleotide sequence ID" value="NZ_JBIGHW010000008.1"/>
</dbReference>
<evidence type="ECO:0000256" key="1">
    <source>
        <dbReference type="SAM" id="Phobius"/>
    </source>
</evidence>
<keyword evidence="1" id="KW-1133">Transmembrane helix</keyword>
<sequence>MELGSTGVALALNLINIGYVAWVLGASDATRRWRLPVALVMLAWLGGLHVGLSGQALFPAAISGPAFLAVIVAGVGAVAALLFLTPVRGLMRALSLVQLQLLQGIRVWFGTAFLVWAVLGVLPAMFGVVDGVTHVGAGFFGLMAAFSCAAGATAQARVWFATLFGLVDILTVASTLALVLLPQIGVHHPMMYAVFLPAPLWLCLHLVSIDRLLRGAVGEASPRSVHAS</sequence>
<evidence type="ECO:0000313" key="3">
    <source>
        <dbReference type="Proteomes" id="UP001606301"/>
    </source>
</evidence>
<feature type="transmembrane region" description="Helical" evidence="1">
    <location>
        <begin position="37"/>
        <end position="58"/>
    </location>
</feature>
<evidence type="ECO:0000313" key="2">
    <source>
        <dbReference type="EMBL" id="MFG6442126.1"/>
    </source>
</evidence>
<feature type="transmembrane region" description="Helical" evidence="1">
    <location>
        <begin position="159"/>
        <end position="184"/>
    </location>
</feature>
<gene>
    <name evidence="2" type="ORF">ACG0Z3_15695</name>
</gene>
<feature type="transmembrane region" description="Helical" evidence="1">
    <location>
        <begin position="6"/>
        <end position="25"/>
    </location>
</feature>
<feature type="transmembrane region" description="Helical" evidence="1">
    <location>
        <begin position="105"/>
        <end position="126"/>
    </location>
</feature>
<proteinExistence type="predicted"/>
<keyword evidence="1" id="KW-0812">Transmembrane</keyword>
<feature type="transmembrane region" description="Helical" evidence="1">
    <location>
        <begin position="190"/>
        <end position="207"/>
    </location>
</feature>